<comment type="caution">
    <text evidence="5">The sequence shown here is derived from an EMBL/GenBank/DDBJ whole genome shotgun (WGS) entry which is preliminary data.</text>
</comment>
<dbReference type="EMBL" id="JAVIZX010000001">
    <property type="protein sequence ID" value="MDR6216181.1"/>
    <property type="molecule type" value="Genomic_DNA"/>
</dbReference>
<keyword evidence="6" id="KW-1185">Reference proteome</keyword>
<organism evidence="5 6">
    <name type="scientific">Paracidovorax wautersii</name>
    <dbReference type="NCBI Taxonomy" id="1177982"/>
    <lineage>
        <taxon>Bacteria</taxon>
        <taxon>Pseudomonadati</taxon>
        <taxon>Pseudomonadota</taxon>
        <taxon>Betaproteobacteria</taxon>
        <taxon>Burkholderiales</taxon>
        <taxon>Comamonadaceae</taxon>
        <taxon>Paracidovorax</taxon>
    </lineage>
</organism>
<dbReference type="InterPro" id="IPR054613">
    <property type="entry name" value="Peptidase_S78_dom"/>
</dbReference>
<accession>A0ABU1IG32</accession>
<name>A0ABU1IG32_9BURK</name>
<dbReference type="Pfam" id="PF04586">
    <property type="entry name" value="Peptidase_S78"/>
    <property type="match status" value="1"/>
</dbReference>
<evidence type="ECO:0000259" key="4">
    <source>
        <dbReference type="Pfam" id="PF04586"/>
    </source>
</evidence>
<keyword evidence="3" id="KW-0378">Hydrolase</keyword>
<sequence>MERAYSTLVIKALSDEGGKRTFKGIASTPSTDRTGDIVEPKGAVFKLPIPFLWQHDNGDPIGWITAARVTEKGIEVEGEVAQIDEDGPLKERLTTAWQMLKAKLVRGLSVGLKPLEAARIEGTYGMRYTKWLWFELSAVTVPANADASITTIKSLDNALLAATGHKQDRVVRLLPPGVSGQPQARKGVVYLNP</sequence>
<evidence type="ECO:0000256" key="3">
    <source>
        <dbReference type="ARBA" id="ARBA00022801"/>
    </source>
</evidence>
<evidence type="ECO:0000256" key="2">
    <source>
        <dbReference type="ARBA" id="ARBA00022670"/>
    </source>
</evidence>
<evidence type="ECO:0000313" key="6">
    <source>
        <dbReference type="Proteomes" id="UP001267710"/>
    </source>
</evidence>
<proteinExistence type="predicted"/>
<keyword evidence="2 5" id="KW-0645">Protease</keyword>
<dbReference type="GO" id="GO:0008233">
    <property type="term" value="F:peptidase activity"/>
    <property type="evidence" value="ECO:0007669"/>
    <property type="project" value="UniProtKB-KW"/>
</dbReference>
<protein>
    <submittedName>
        <fullName evidence="5">HK97 family phage prohead protease</fullName>
    </submittedName>
</protein>
<reference evidence="5 6" key="1">
    <citation type="submission" date="2023-08" db="EMBL/GenBank/DDBJ databases">
        <title>Functional and genomic diversity of the sorghum phyllosphere microbiome.</title>
        <authorList>
            <person name="Shade A."/>
        </authorList>
    </citation>
    <scope>NUCLEOTIDE SEQUENCE [LARGE SCALE GENOMIC DNA]</scope>
    <source>
        <strain evidence="5 6">SORGH_AS_0335</strain>
    </source>
</reference>
<evidence type="ECO:0000313" key="5">
    <source>
        <dbReference type="EMBL" id="MDR6216181.1"/>
    </source>
</evidence>
<feature type="domain" description="Prohead serine protease" evidence="4">
    <location>
        <begin position="49"/>
        <end position="154"/>
    </location>
</feature>
<dbReference type="RefSeq" id="WP_309831395.1">
    <property type="nucleotide sequence ID" value="NZ_JAVIZX010000001.1"/>
</dbReference>
<keyword evidence="1" id="KW-1188">Viral release from host cell</keyword>
<dbReference type="GO" id="GO:0006508">
    <property type="term" value="P:proteolysis"/>
    <property type="evidence" value="ECO:0007669"/>
    <property type="project" value="UniProtKB-KW"/>
</dbReference>
<dbReference type="Proteomes" id="UP001267710">
    <property type="component" value="Unassembled WGS sequence"/>
</dbReference>
<gene>
    <name evidence="5" type="ORF">QE399_003870</name>
</gene>
<evidence type="ECO:0000256" key="1">
    <source>
        <dbReference type="ARBA" id="ARBA00022612"/>
    </source>
</evidence>